<reference evidence="1 2" key="1">
    <citation type="submission" date="2016-10" db="EMBL/GenBank/DDBJ databases">
        <authorList>
            <person name="de Groot N.N."/>
        </authorList>
    </citation>
    <scope>NUCLEOTIDE SEQUENCE [LARGE SCALE GENOMIC DNA]</scope>
    <source>
        <strain evidence="1 2">CGMCC 4.3491</strain>
    </source>
</reference>
<gene>
    <name evidence="1" type="ORF">SAMN05216554_1044</name>
</gene>
<dbReference type="EMBL" id="FNPZ01000001">
    <property type="protein sequence ID" value="SDY65529.1"/>
    <property type="molecule type" value="Genomic_DNA"/>
</dbReference>
<organism evidence="1 2">
    <name type="scientific">Herbiconiux ginsengi</name>
    <dbReference type="NCBI Taxonomy" id="381665"/>
    <lineage>
        <taxon>Bacteria</taxon>
        <taxon>Bacillati</taxon>
        <taxon>Actinomycetota</taxon>
        <taxon>Actinomycetes</taxon>
        <taxon>Micrococcales</taxon>
        <taxon>Microbacteriaceae</taxon>
        <taxon>Herbiconiux</taxon>
    </lineage>
</organism>
<evidence type="ECO:0000313" key="2">
    <source>
        <dbReference type="Proteomes" id="UP000198891"/>
    </source>
</evidence>
<evidence type="ECO:0000313" key="1">
    <source>
        <dbReference type="EMBL" id="SDY65529.1"/>
    </source>
</evidence>
<dbReference type="AlphaFoldDB" id="A0A1H3LN25"/>
<sequence>MPVTIPKAERTQPSVANIRTALLAAAHVGVAIARSHDALEHARTAGPENHRWLFERLSREREAALASFARFDPNSSEPGELTRLYETARTWMAVDDRAAEAERMLRHHALIRYGIDIPPTH</sequence>
<dbReference type="Proteomes" id="UP000198891">
    <property type="component" value="Unassembled WGS sequence"/>
</dbReference>
<protein>
    <submittedName>
        <fullName evidence="1">Uncharacterized protein</fullName>
    </submittedName>
</protein>
<dbReference type="RefSeq" id="WP_092549700.1">
    <property type="nucleotide sequence ID" value="NZ_FNPZ01000001.1"/>
</dbReference>
<proteinExistence type="predicted"/>
<dbReference type="STRING" id="381665.SAMN05216554_1044"/>
<keyword evidence="2" id="KW-1185">Reference proteome</keyword>
<accession>A0A1H3LN25</accession>
<name>A0A1H3LN25_9MICO</name>